<proteinExistence type="predicted"/>
<evidence type="ECO:0008006" key="5">
    <source>
        <dbReference type="Google" id="ProtNLM"/>
    </source>
</evidence>
<evidence type="ECO:0000256" key="3">
    <source>
        <dbReference type="SAM" id="MobiDB-lite"/>
    </source>
</evidence>
<dbReference type="InterPro" id="IPR036236">
    <property type="entry name" value="Znf_C2H2_sf"/>
</dbReference>
<dbReference type="GO" id="GO:0006357">
    <property type="term" value="P:regulation of transcription by RNA polymerase II"/>
    <property type="evidence" value="ECO:0007669"/>
    <property type="project" value="TreeGrafter"/>
</dbReference>
<accession>A0A182ITD6</accession>
<dbReference type="InterPro" id="IPR000210">
    <property type="entry name" value="BTB/POZ_dom"/>
</dbReference>
<dbReference type="InterPro" id="IPR013087">
    <property type="entry name" value="Znf_C2H2_type"/>
</dbReference>
<dbReference type="STRING" id="41427.A0A182ITD6"/>
<dbReference type="EnsemblMetazoa" id="AATE005106-RA">
    <property type="protein sequence ID" value="AATE005106-PA.1"/>
    <property type="gene ID" value="AATE005106"/>
</dbReference>
<dbReference type="InterPro" id="IPR051095">
    <property type="entry name" value="Dros_DevTransReg"/>
</dbReference>
<dbReference type="FunFam" id="3.30.710.10:FF:000218">
    <property type="entry name" value="Lolal-like protein"/>
    <property type="match status" value="1"/>
</dbReference>
<reference evidence="4" key="1">
    <citation type="submission" date="2022-08" db="UniProtKB">
        <authorList>
            <consortium name="EnsemblMetazoa"/>
        </authorList>
    </citation>
    <scope>IDENTIFICATION</scope>
    <source>
        <strain evidence="4">EBRO</strain>
    </source>
</reference>
<dbReference type="Gene3D" id="3.30.160.60">
    <property type="entry name" value="Classic Zinc Finger"/>
    <property type="match status" value="1"/>
</dbReference>
<evidence type="ECO:0000256" key="2">
    <source>
        <dbReference type="ARBA" id="ARBA00023242"/>
    </source>
</evidence>
<dbReference type="GO" id="GO:0048666">
    <property type="term" value="P:neuron development"/>
    <property type="evidence" value="ECO:0007669"/>
    <property type="project" value="UniProtKB-ARBA"/>
</dbReference>
<organism evidence="4">
    <name type="scientific">Anopheles atroparvus</name>
    <name type="common">European mosquito</name>
    <dbReference type="NCBI Taxonomy" id="41427"/>
    <lineage>
        <taxon>Eukaryota</taxon>
        <taxon>Metazoa</taxon>
        <taxon>Ecdysozoa</taxon>
        <taxon>Arthropoda</taxon>
        <taxon>Hexapoda</taxon>
        <taxon>Insecta</taxon>
        <taxon>Pterygota</taxon>
        <taxon>Neoptera</taxon>
        <taxon>Endopterygota</taxon>
        <taxon>Diptera</taxon>
        <taxon>Nematocera</taxon>
        <taxon>Culicoidea</taxon>
        <taxon>Culicidae</taxon>
        <taxon>Anophelinae</taxon>
        <taxon>Anopheles</taxon>
    </lineage>
</organism>
<evidence type="ECO:0000313" key="4">
    <source>
        <dbReference type="EnsemblMetazoa" id="AATE005106-PA.1"/>
    </source>
</evidence>
<dbReference type="Pfam" id="PF00096">
    <property type="entry name" value="zf-C2H2"/>
    <property type="match status" value="2"/>
</dbReference>
<evidence type="ECO:0000256" key="1">
    <source>
        <dbReference type="ARBA" id="ARBA00004123"/>
    </source>
</evidence>
<sequence>MTSQQQYSLRWNDYTTYITGAFDALRYEEDLVDVTLFCEGRKIRAHKVLLSACSSYFKDIFKENPCQHPVIIFKNVKYADLLSLVEFMYQGEVSVSQDALPSFLHTAELLSIRGLADTNNEQHHTVIPDQPTSTLAQQILQTQTQTLAPAAAITTTEPVYFTLPSNSSIVPQIKNQPNQSATALQELVDSVVSAERTKKPKPRLVKPKEELSPSPSKQTGNGSTSSDKPTTNYNALGTATTSAQSSADNGMGMYEQTQQAHEQVASFVDSVNTENNDVKLQMTEYISVGESINPTSGDSGTFTQQEGYEMVDESISDRQDADEHMGQNSFEMEIVDMDGIFQEQSSEQQQDTKPQILEGVSRSKEDKKFKCKLCDKSFATWKSLAMHRHIHSGRTKCTICGAVLSRTANLKRHMKLKHEP</sequence>
<dbReference type="PROSITE" id="PS00028">
    <property type="entry name" value="ZINC_FINGER_C2H2_1"/>
    <property type="match status" value="2"/>
</dbReference>
<name>A0A182ITD6_ANOAO</name>
<dbReference type="SMART" id="SM00355">
    <property type="entry name" value="ZnF_C2H2"/>
    <property type="match status" value="2"/>
</dbReference>
<feature type="compositionally biased region" description="Polar residues" evidence="3">
    <location>
        <begin position="213"/>
        <end position="236"/>
    </location>
</feature>
<dbReference type="GO" id="GO:0003006">
    <property type="term" value="P:developmental process involved in reproduction"/>
    <property type="evidence" value="ECO:0007669"/>
    <property type="project" value="UniProtKB-ARBA"/>
</dbReference>
<dbReference type="PROSITE" id="PS50157">
    <property type="entry name" value="ZINC_FINGER_C2H2_2"/>
    <property type="match status" value="2"/>
</dbReference>
<dbReference type="VEuPathDB" id="VectorBase:AATE005106"/>
<dbReference type="SUPFAM" id="SSF57667">
    <property type="entry name" value="beta-beta-alpha zinc fingers"/>
    <property type="match status" value="1"/>
</dbReference>
<comment type="subcellular location">
    <subcellularLocation>
        <location evidence="1">Nucleus</location>
    </subcellularLocation>
</comment>
<protein>
    <recommendedName>
        <fullName evidence="5">BTB domain-containing protein</fullName>
    </recommendedName>
</protein>
<dbReference type="CDD" id="cd18315">
    <property type="entry name" value="BTB_POZ_BAB-like"/>
    <property type="match status" value="1"/>
</dbReference>
<dbReference type="Gene3D" id="3.30.710.10">
    <property type="entry name" value="Potassium Channel Kv1.1, Chain A"/>
    <property type="match status" value="1"/>
</dbReference>
<dbReference type="Pfam" id="PF00651">
    <property type="entry name" value="BTB"/>
    <property type="match status" value="1"/>
</dbReference>
<dbReference type="PROSITE" id="PS50097">
    <property type="entry name" value="BTB"/>
    <property type="match status" value="1"/>
</dbReference>
<keyword evidence="2" id="KW-0539">Nucleus</keyword>
<dbReference type="GO" id="GO:0048513">
    <property type="term" value="P:animal organ development"/>
    <property type="evidence" value="ECO:0007669"/>
    <property type="project" value="UniProtKB-ARBA"/>
</dbReference>
<dbReference type="InterPro" id="IPR011333">
    <property type="entry name" value="SKP1/BTB/POZ_sf"/>
</dbReference>
<dbReference type="SMART" id="SM00225">
    <property type="entry name" value="BTB"/>
    <property type="match status" value="1"/>
</dbReference>
<dbReference type="AlphaFoldDB" id="A0A182ITD6"/>
<feature type="region of interest" description="Disordered" evidence="3">
    <location>
        <begin position="193"/>
        <end position="236"/>
    </location>
</feature>
<dbReference type="PANTHER" id="PTHR23110:SF106">
    <property type="entry name" value="FI01104P"/>
    <property type="match status" value="1"/>
</dbReference>
<dbReference type="PANTHER" id="PTHR23110">
    <property type="entry name" value="BTB DOMAIN TRANSCRIPTION FACTOR"/>
    <property type="match status" value="1"/>
</dbReference>
<dbReference type="SUPFAM" id="SSF54695">
    <property type="entry name" value="POZ domain"/>
    <property type="match status" value="1"/>
</dbReference>
<dbReference type="GO" id="GO:0005634">
    <property type="term" value="C:nucleus"/>
    <property type="evidence" value="ECO:0007669"/>
    <property type="project" value="UniProtKB-SubCell"/>
</dbReference>